<organism evidence="1 2">
    <name type="scientific">Mucuna pruriens</name>
    <name type="common">Velvet bean</name>
    <name type="synonym">Dolichos pruriens</name>
    <dbReference type="NCBI Taxonomy" id="157652"/>
    <lineage>
        <taxon>Eukaryota</taxon>
        <taxon>Viridiplantae</taxon>
        <taxon>Streptophyta</taxon>
        <taxon>Embryophyta</taxon>
        <taxon>Tracheophyta</taxon>
        <taxon>Spermatophyta</taxon>
        <taxon>Magnoliopsida</taxon>
        <taxon>eudicotyledons</taxon>
        <taxon>Gunneridae</taxon>
        <taxon>Pentapetalae</taxon>
        <taxon>rosids</taxon>
        <taxon>fabids</taxon>
        <taxon>Fabales</taxon>
        <taxon>Fabaceae</taxon>
        <taxon>Papilionoideae</taxon>
        <taxon>50 kb inversion clade</taxon>
        <taxon>NPAAA clade</taxon>
        <taxon>indigoferoid/millettioid clade</taxon>
        <taxon>Phaseoleae</taxon>
        <taxon>Mucuna</taxon>
    </lineage>
</organism>
<gene>
    <name evidence="1" type="ORF">CR513_51403</name>
</gene>
<proteinExistence type="predicted"/>
<comment type="caution">
    <text evidence="1">The sequence shown here is derived from an EMBL/GenBank/DDBJ whole genome shotgun (WGS) entry which is preliminary data.</text>
</comment>
<evidence type="ECO:0008006" key="3">
    <source>
        <dbReference type="Google" id="ProtNLM"/>
    </source>
</evidence>
<name>A0A371ETZ8_MUCPR</name>
<dbReference type="EMBL" id="QJKJ01012096">
    <property type="protein sequence ID" value="RDX69474.1"/>
    <property type="molecule type" value="Genomic_DNA"/>
</dbReference>
<keyword evidence="2" id="KW-1185">Reference proteome</keyword>
<evidence type="ECO:0000313" key="2">
    <source>
        <dbReference type="Proteomes" id="UP000257109"/>
    </source>
</evidence>
<dbReference type="Proteomes" id="UP000257109">
    <property type="component" value="Unassembled WGS sequence"/>
</dbReference>
<feature type="non-terminal residue" evidence="1">
    <location>
        <position position="1"/>
    </location>
</feature>
<reference evidence="1" key="1">
    <citation type="submission" date="2018-05" db="EMBL/GenBank/DDBJ databases">
        <title>Draft genome of Mucuna pruriens seed.</title>
        <authorList>
            <person name="Nnadi N.E."/>
            <person name="Vos R."/>
            <person name="Hasami M.H."/>
            <person name="Devisetty U.K."/>
            <person name="Aguiy J.C."/>
        </authorList>
    </citation>
    <scope>NUCLEOTIDE SEQUENCE [LARGE SCALE GENOMIC DNA]</scope>
    <source>
        <strain evidence="1">JCA_2017</strain>
    </source>
</reference>
<sequence>MHQITKANYSIVNPRLNSLKDIVHHLSCLDQSVMQPVDNREIKETFLDECLLAITSSSLAPWFIDIVKYITGRVFPPNFIIQEKRKLLSNVKHYLWDDRYLFKICGKMCPN</sequence>
<dbReference type="AlphaFoldDB" id="A0A371ETZ8"/>
<evidence type="ECO:0000313" key="1">
    <source>
        <dbReference type="EMBL" id="RDX69474.1"/>
    </source>
</evidence>
<protein>
    <recommendedName>
        <fullName evidence="3">Reverse transcriptase domain-containing protein</fullName>
    </recommendedName>
</protein>
<accession>A0A371ETZ8</accession>
<dbReference type="OrthoDB" id="8002883at2759"/>